<dbReference type="CDD" id="cd02642">
    <property type="entry name" value="R3H_encore_like"/>
    <property type="match status" value="1"/>
</dbReference>
<dbReference type="PROSITE" id="PS51061">
    <property type="entry name" value="R3H"/>
    <property type="match status" value="1"/>
</dbReference>
<dbReference type="STRING" id="131310.A0A0N4ZNQ4"/>
<dbReference type="InterPro" id="IPR036867">
    <property type="entry name" value="R3H_dom_sf"/>
</dbReference>
<dbReference type="Proteomes" id="UP000038045">
    <property type="component" value="Unplaced"/>
</dbReference>
<keyword evidence="4" id="KW-1185">Reference proteome</keyword>
<feature type="compositionally biased region" description="Polar residues" evidence="2">
    <location>
        <begin position="448"/>
        <end position="458"/>
    </location>
</feature>
<name>A0A0N4ZNQ4_PARTI</name>
<dbReference type="PANTHER" id="PTHR15672:SF8">
    <property type="entry name" value="PROTEIN ENCORE"/>
    <property type="match status" value="1"/>
</dbReference>
<protein>
    <submittedName>
        <fullName evidence="5">R3H domain-containing protein</fullName>
    </submittedName>
</protein>
<dbReference type="AlphaFoldDB" id="A0A0N4ZNQ4"/>
<dbReference type="InterPro" id="IPR001374">
    <property type="entry name" value="R3H_dom"/>
</dbReference>
<feature type="domain" description="R3H" evidence="3">
    <location>
        <begin position="95"/>
        <end position="157"/>
    </location>
</feature>
<evidence type="ECO:0000256" key="2">
    <source>
        <dbReference type="SAM" id="MobiDB-lite"/>
    </source>
</evidence>
<dbReference type="Pfam" id="PF01424">
    <property type="entry name" value="R3H"/>
    <property type="match status" value="1"/>
</dbReference>
<evidence type="ECO:0000256" key="1">
    <source>
        <dbReference type="ARBA" id="ARBA00022553"/>
    </source>
</evidence>
<dbReference type="WBParaSite" id="PTRK_0001016700.1">
    <property type="protein sequence ID" value="PTRK_0001016700.1"/>
    <property type="gene ID" value="PTRK_0001016700"/>
</dbReference>
<evidence type="ECO:0000259" key="3">
    <source>
        <dbReference type="PROSITE" id="PS51061"/>
    </source>
</evidence>
<reference evidence="5" key="1">
    <citation type="submission" date="2017-02" db="UniProtKB">
        <authorList>
            <consortium name="WormBaseParasite"/>
        </authorList>
    </citation>
    <scope>IDENTIFICATION</scope>
</reference>
<dbReference type="PANTHER" id="PTHR15672">
    <property type="entry name" value="CAMP-REGULATED PHOSPHOPROTEIN 21 RELATED R3H DOMAIN CONTAINING PROTEIN"/>
    <property type="match status" value="1"/>
</dbReference>
<proteinExistence type="predicted"/>
<feature type="region of interest" description="Disordered" evidence="2">
    <location>
        <begin position="448"/>
        <end position="479"/>
    </location>
</feature>
<dbReference type="InterPro" id="IPR051937">
    <property type="entry name" value="R3H_domain_containing"/>
</dbReference>
<keyword evidence="1" id="KW-0597">Phosphoprotein</keyword>
<sequence>MSKSPPNENTAIEHSNNFSKQSFNNLKKKNNYQNVRNPTIFRRQEGRGSSFPSNNSSSSVYSHYFSNDSVLVEEQNKKNIRRFLINTLHKNVKDRKILLETEEKLSNFINCDDKTLKFDPMTSYDRMLIHRTASFFNLDHNVDQTGKCVVITKNEKSKCPDESLSSLIRNDNYSDSRNRYRSRRGASTPSFYYHGNVQDYQYRTSLSSPTDFDPNNQQQFEIRSYTYGGFKGRQSGQGFYHDSGMSDLTTDTISPRYESPLDYYGASQSPVHGSGYMINPDIPPPNENAQVTEDVNKISETLSQKMDINNDNVEGSIVSATSPPQPAQNIGYYYPSHNYPRNYYHSSYSPYDTGVNYQQQWNPFQQQHFISQQYIPGRVVYYHPSYYSPPAHENNIYPMIPSSPGIIYSQPGPLSPYYHQEPVLETEEHNVENTTTQQQTNYDNNSENIESALQQTSNPPSPQIEENTSRKTETNIDIK</sequence>
<dbReference type="SMART" id="SM00393">
    <property type="entry name" value="R3H"/>
    <property type="match status" value="1"/>
</dbReference>
<evidence type="ECO:0000313" key="5">
    <source>
        <dbReference type="WBParaSite" id="PTRK_0001016700.1"/>
    </source>
</evidence>
<feature type="compositionally biased region" description="Basic and acidic residues" evidence="2">
    <location>
        <begin position="467"/>
        <end position="479"/>
    </location>
</feature>
<evidence type="ECO:0000313" key="4">
    <source>
        <dbReference type="Proteomes" id="UP000038045"/>
    </source>
</evidence>
<dbReference type="GO" id="GO:0003676">
    <property type="term" value="F:nucleic acid binding"/>
    <property type="evidence" value="ECO:0007669"/>
    <property type="project" value="UniProtKB-UniRule"/>
</dbReference>
<dbReference type="Gene3D" id="3.30.1370.50">
    <property type="entry name" value="R3H-like domain"/>
    <property type="match status" value="1"/>
</dbReference>
<dbReference type="SUPFAM" id="SSF82708">
    <property type="entry name" value="R3H domain"/>
    <property type="match status" value="1"/>
</dbReference>
<organism evidence="4 5">
    <name type="scientific">Parastrongyloides trichosuri</name>
    <name type="common">Possum-specific nematode worm</name>
    <dbReference type="NCBI Taxonomy" id="131310"/>
    <lineage>
        <taxon>Eukaryota</taxon>
        <taxon>Metazoa</taxon>
        <taxon>Ecdysozoa</taxon>
        <taxon>Nematoda</taxon>
        <taxon>Chromadorea</taxon>
        <taxon>Rhabditida</taxon>
        <taxon>Tylenchina</taxon>
        <taxon>Panagrolaimomorpha</taxon>
        <taxon>Strongyloidoidea</taxon>
        <taxon>Strongyloididae</taxon>
        <taxon>Parastrongyloides</taxon>
    </lineage>
</organism>
<accession>A0A0N4ZNQ4</accession>